<feature type="domain" description="Clr5" evidence="1">
    <location>
        <begin position="24"/>
        <end position="67"/>
    </location>
</feature>
<keyword evidence="3" id="KW-1185">Reference proteome</keyword>
<dbReference type="Pfam" id="PF14420">
    <property type="entry name" value="Clr5"/>
    <property type="match status" value="1"/>
</dbReference>
<protein>
    <recommendedName>
        <fullName evidence="1">Clr5 domain-containing protein</fullName>
    </recommendedName>
</protein>
<dbReference type="Proteomes" id="UP001148614">
    <property type="component" value="Unassembled WGS sequence"/>
</dbReference>
<dbReference type="EMBL" id="JANPWZ010000153">
    <property type="protein sequence ID" value="KAJ3578928.1"/>
    <property type="molecule type" value="Genomic_DNA"/>
</dbReference>
<evidence type="ECO:0000313" key="3">
    <source>
        <dbReference type="Proteomes" id="UP001148614"/>
    </source>
</evidence>
<dbReference type="InterPro" id="IPR025676">
    <property type="entry name" value="Clr5_dom"/>
</dbReference>
<gene>
    <name evidence="2" type="ORF">NPX13_g1632</name>
</gene>
<evidence type="ECO:0000259" key="1">
    <source>
        <dbReference type="Pfam" id="PF14420"/>
    </source>
</evidence>
<sequence length="804" mass="90236">MEHVPDRLYPTLEQDRHLDISYKNRWECLKPVIVELYMGSYDPPGGKTLSLDQVVQFMKTNYFFHAAVWGIAKQMTKEMKEDALNALARLKRPETSTYSVTVTREGRNQQVHPNKLMRHLKKQKRRHVVDVVPGLFSSWNLPYKAFIASIFKNQDEPSPFQPAGVTPEGLNIQSPKPLTPGREIAAASPNMQLVYQKCKEDRAVLFLEGRLDELVDGMPRDERKFVVNYFHDFFMSSLVMARNWGSRLADEHSVVNSIHFPQNRPIEMPSNYSSPSAFESSDRADAFKAPTQLCNWSIHIAVTPNNTHGVNHDLVPPPQAQPTAHPFQDELRETLLCNNSTKLSLQDLPLAHDVIIDTINKDPRILAVDAWKFAIMAGNPWLLEQLFYENGECPDKLDSIHPFHLAASFLYGGNACCKVFEVLCDILGPEYPFHHNIDSCGHTILDTLMVSILRSHTKIEPAAVSYSFRSPNRFPGEEVDICGRWTLDTPGVRDLFQRGISRIPNAWKHPFCHTAVQAVCHSIITIFGPSCAPSINKTSGLFVRRCTECGMELKLGSLHALVVTVFYLAQAGMAGETLFGGIAVLLYLLSLGADATATANISVEAILGISETANCCHVPLSPRELMESVPKEVIDNWADDIKVGWGCFAQILSRASKEGNSQPQHDLEMDSEMGCENDCEDNGDWLNVKCHDAEMGLIWATVQAEILTYRRVNEGDAWISQNFSLRALDSWLSGDSAEFLTPLVTNQMMQAHSKCGWFHRATCFVRPTALEVSARPIMDMDLLRTYRSHGRRLGQVRKGSPATM</sequence>
<dbReference type="VEuPathDB" id="FungiDB:F4678DRAFT_454824"/>
<organism evidence="2 3">
    <name type="scientific">Xylaria arbuscula</name>
    <dbReference type="NCBI Taxonomy" id="114810"/>
    <lineage>
        <taxon>Eukaryota</taxon>
        <taxon>Fungi</taxon>
        <taxon>Dikarya</taxon>
        <taxon>Ascomycota</taxon>
        <taxon>Pezizomycotina</taxon>
        <taxon>Sordariomycetes</taxon>
        <taxon>Xylariomycetidae</taxon>
        <taxon>Xylariales</taxon>
        <taxon>Xylariaceae</taxon>
        <taxon>Xylaria</taxon>
    </lineage>
</organism>
<accession>A0A9W8NKN7</accession>
<name>A0A9W8NKN7_9PEZI</name>
<dbReference type="AlphaFoldDB" id="A0A9W8NKN7"/>
<comment type="caution">
    <text evidence="2">The sequence shown here is derived from an EMBL/GenBank/DDBJ whole genome shotgun (WGS) entry which is preliminary data.</text>
</comment>
<reference evidence="2" key="1">
    <citation type="submission" date="2022-07" db="EMBL/GenBank/DDBJ databases">
        <title>Genome Sequence of Xylaria arbuscula.</title>
        <authorList>
            <person name="Buettner E."/>
        </authorList>
    </citation>
    <scope>NUCLEOTIDE SEQUENCE</scope>
    <source>
        <strain evidence="2">VT107</strain>
    </source>
</reference>
<proteinExistence type="predicted"/>
<evidence type="ECO:0000313" key="2">
    <source>
        <dbReference type="EMBL" id="KAJ3578928.1"/>
    </source>
</evidence>